<dbReference type="AlphaFoldDB" id="A0A0M0LRW6"/>
<keyword evidence="1" id="KW-1133">Transmembrane helix</keyword>
<sequence length="434" mass="46071">MRLTIPNSPLKTLFAPGATDHRSYAFFCFTVGSNGQPTYAHGTAQSYWYFQGPVNANRTATFALYAVNAFTGAPITGTMTVQFSSNFQAATAVSISNCVDAQCALWPTSLSDGTPTFAEASNTESICLWVAGEAAVSKSALLDHLWQGAQGVTNICTASNGIVGSFTYERSATECAADNLPPSCPLLHGSYDGSALATETGRGLALAVWYDETGKGSDLFVATTATSVRGFYCRAEGTNITLCYAEQYTLERSNSAAECYAHLRMRSYEVMIELLAVVSAIWDTTGYASALIASGVAQAADVSTSAVTVNWQREGRMHHYDAVTIRLTVTVATASSAHATNVANALSPDIGTPGAASSFFRTQGLQVRVLSIETPPTVRVIDDGSGDELRYLVLLLLLVPLGLLVYSFHLKCAQGVCLTDGKPQFDVKTRGPNA</sequence>
<keyword evidence="3" id="KW-1185">Reference proteome</keyword>
<comment type="caution">
    <text evidence="2">The sequence shown here is derived from an EMBL/GenBank/DDBJ whole genome shotgun (WGS) entry which is preliminary data.</text>
</comment>
<evidence type="ECO:0000313" key="3">
    <source>
        <dbReference type="Proteomes" id="UP000037460"/>
    </source>
</evidence>
<protein>
    <submittedName>
        <fullName evidence="2">Uncharacterized protein</fullName>
    </submittedName>
</protein>
<organism evidence="2 3">
    <name type="scientific">Chrysochromulina tobinii</name>
    <dbReference type="NCBI Taxonomy" id="1460289"/>
    <lineage>
        <taxon>Eukaryota</taxon>
        <taxon>Haptista</taxon>
        <taxon>Haptophyta</taxon>
        <taxon>Prymnesiophyceae</taxon>
        <taxon>Prymnesiales</taxon>
        <taxon>Chrysochromulinaceae</taxon>
        <taxon>Chrysochromulina</taxon>
    </lineage>
</organism>
<accession>A0A0M0LRW6</accession>
<reference evidence="3" key="1">
    <citation type="journal article" date="2015" name="PLoS Genet.">
        <title>Genome Sequence and Transcriptome Analyses of Chrysochromulina tobin: Metabolic Tools for Enhanced Algal Fitness in the Prominent Order Prymnesiales (Haptophyceae).</title>
        <authorList>
            <person name="Hovde B.T."/>
            <person name="Deodato C.R."/>
            <person name="Hunsperger H.M."/>
            <person name="Ryken S.A."/>
            <person name="Yost W."/>
            <person name="Jha R.K."/>
            <person name="Patterson J."/>
            <person name="Monnat R.J. Jr."/>
            <person name="Barlow S.B."/>
            <person name="Starkenburg S.R."/>
            <person name="Cattolico R.A."/>
        </authorList>
    </citation>
    <scope>NUCLEOTIDE SEQUENCE</scope>
    <source>
        <strain evidence="3">CCMP291</strain>
    </source>
</reference>
<feature type="transmembrane region" description="Helical" evidence="1">
    <location>
        <begin position="389"/>
        <end position="408"/>
    </location>
</feature>
<proteinExistence type="predicted"/>
<evidence type="ECO:0000313" key="2">
    <source>
        <dbReference type="EMBL" id="KOO53731.1"/>
    </source>
</evidence>
<keyword evidence="1" id="KW-0472">Membrane</keyword>
<dbReference type="Proteomes" id="UP000037460">
    <property type="component" value="Unassembled WGS sequence"/>
</dbReference>
<dbReference type="EMBL" id="JWZX01000095">
    <property type="protein sequence ID" value="KOO53731.1"/>
    <property type="molecule type" value="Genomic_DNA"/>
</dbReference>
<name>A0A0M0LRW6_9EUKA</name>
<keyword evidence="1" id="KW-0812">Transmembrane</keyword>
<gene>
    <name evidence="2" type="ORF">Ctob_013251</name>
</gene>
<evidence type="ECO:0000256" key="1">
    <source>
        <dbReference type="SAM" id="Phobius"/>
    </source>
</evidence>